<dbReference type="PANTHER" id="PTHR34144">
    <property type="entry name" value="CHROMOSOME 8, WHOLE GENOME SHOTGUN SEQUENCE"/>
    <property type="match status" value="1"/>
</dbReference>
<reference evidence="2 3" key="1">
    <citation type="submission" date="2018-05" db="EMBL/GenBank/DDBJ databases">
        <title>Genome sequencing and assembly of the regulated plant pathogen Lachnellula willkommii and related sister species for the development of diagnostic species identification markers.</title>
        <authorList>
            <person name="Giroux E."/>
            <person name="Bilodeau G."/>
        </authorList>
    </citation>
    <scope>NUCLEOTIDE SEQUENCE [LARGE SCALE GENOMIC DNA]</scope>
    <source>
        <strain evidence="2 3">CBS 268.59</strain>
    </source>
</reference>
<feature type="non-terminal residue" evidence="2">
    <location>
        <position position="1"/>
    </location>
</feature>
<sequence length="363" mass="39922">PPPHHNTHPLPPPGLPPHHSLPPAQRTSTLPTPLQSQKIFIVSIHRNSEYMLRMYWSAALLSLVSFLGPQNVYVSILESGSLDDTKGALRDVEAGLKELGAESRIVLEEDAGEQQEALKHVPPEGERDGWLFTGRKETVAPVGVEVGRLEVGDHGWEKRRIPHLAASRNKAMEPLAEREKAGKSKFDRVLWINDVVFTNEDVATLLATRDGDYAAVCAMDFSSNAMVYYDTFALRDSSGLKSGSGYYPYFLSQPSLQATLNLQPIPLQSCWNGLISMAAAPFYTSPGLSFRAISDSLANEHLEGSECCLIHSDNDALRSEKGVWMNPNVRVTYNATTYVKVNPQGPLPKSITGDENMKDVITA</sequence>
<dbReference type="PANTHER" id="PTHR34144:SF7">
    <property type="entry name" value="EXPORT PROTEIN (CAP59), PUTATIVE (AFU_ORTHOLOGUE AFUA_7G05020)-RELATED"/>
    <property type="match status" value="1"/>
</dbReference>
<evidence type="ECO:0000256" key="1">
    <source>
        <dbReference type="SAM" id="MobiDB-lite"/>
    </source>
</evidence>
<feature type="region of interest" description="Disordered" evidence="1">
    <location>
        <begin position="1"/>
        <end position="32"/>
    </location>
</feature>
<dbReference type="OrthoDB" id="262547at2759"/>
<evidence type="ECO:0008006" key="4">
    <source>
        <dbReference type="Google" id="ProtNLM"/>
    </source>
</evidence>
<name>A0A8T9BSA4_9HELO</name>
<feature type="compositionally biased region" description="Pro residues" evidence="1">
    <location>
        <begin position="1"/>
        <end position="20"/>
    </location>
</feature>
<evidence type="ECO:0000313" key="3">
    <source>
        <dbReference type="Proteomes" id="UP000469558"/>
    </source>
</evidence>
<evidence type="ECO:0000313" key="2">
    <source>
        <dbReference type="EMBL" id="TVY52059.1"/>
    </source>
</evidence>
<dbReference type="EMBL" id="QGMK01003638">
    <property type="protein sequence ID" value="TVY52059.1"/>
    <property type="molecule type" value="Genomic_DNA"/>
</dbReference>
<dbReference type="Pfam" id="PF11735">
    <property type="entry name" value="CAP59_mtransfer"/>
    <property type="match status" value="1"/>
</dbReference>
<comment type="caution">
    <text evidence="2">The sequence shown here is derived from an EMBL/GenBank/DDBJ whole genome shotgun (WGS) entry which is preliminary data.</text>
</comment>
<dbReference type="Proteomes" id="UP000469558">
    <property type="component" value="Unassembled WGS sequence"/>
</dbReference>
<gene>
    <name evidence="2" type="ORF">LSUE1_G009978</name>
</gene>
<keyword evidence="3" id="KW-1185">Reference proteome</keyword>
<proteinExistence type="predicted"/>
<organism evidence="2 3">
    <name type="scientific">Lachnellula suecica</name>
    <dbReference type="NCBI Taxonomy" id="602035"/>
    <lineage>
        <taxon>Eukaryota</taxon>
        <taxon>Fungi</taxon>
        <taxon>Dikarya</taxon>
        <taxon>Ascomycota</taxon>
        <taxon>Pezizomycotina</taxon>
        <taxon>Leotiomycetes</taxon>
        <taxon>Helotiales</taxon>
        <taxon>Lachnaceae</taxon>
        <taxon>Lachnellula</taxon>
    </lineage>
</organism>
<accession>A0A8T9BSA4</accession>
<feature type="non-terminal residue" evidence="2">
    <location>
        <position position="363"/>
    </location>
</feature>
<dbReference type="InterPro" id="IPR021047">
    <property type="entry name" value="Mannosyltransferase_CMT1"/>
</dbReference>
<protein>
    <recommendedName>
        <fullName evidence="4">Glycosyltransferase family 69 protein</fullName>
    </recommendedName>
</protein>
<dbReference type="AlphaFoldDB" id="A0A8T9BSA4"/>